<dbReference type="EMBL" id="LN879430">
    <property type="protein sequence ID" value="CUH91724.1"/>
    <property type="molecule type" value="Genomic_DNA"/>
</dbReference>
<gene>
    <name evidence="2" type="ORF">SD1D_0170</name>
</gene>
<keyword evidence="3" id="KW-1185">Reference proteome</keyword>
<accession>A0A0K8J2Z4</accession>
<feature type="compositionally biased region" description="Polar residues" evidence="1">
    <location>
        <begin position="56"/>
        <end position="69"/>
    </location>
</feature>
<dbReference type="Proteomes" id="UP000196053">
    <property type="component" value="Chromosome I"/>
</dbReference>
<protein>
    <submittedName>
        <fullName evidence="2">Uncharacterized protein</fullName>
    </submittedName>
</protein>
<dbReference type="RefSeq" id="WP_058257171.1">
    <property type="nucleotide sequence ID" value="NZ_LN879430.1"/>
</dbReference>
<evidence type="ECO:0000256" key="1">
    <source>
        <dbReference type="SAM" id="MobiDB-lite"/>
    </source>
</evidence>
<dbReference type="AlphaFoldDB" id="A0A0K8J2Z4"/>
<dbReference type="KEGG" id="hsd:SD1D_0170"/>
<evidence type="ECO:0000313" key="2">
    <source>
        <dbReference type="EMBL" id="CUH91724.1"/>
    </source>
</evidence>
<reference evidence="3" key="1">
    <citation type="submission" date="2015-09" db="EMBL/GenBank/DDBJ databases">
        <authorList>
            <person name="Wibberg D."/>
        </authorList>
    </citation>
    <scope>NUCLEOTIDE SEQUENCE [LARGE SCALE GENOMIC DNA]</scope>
    <source>
        <strain evidence="3">SD1D</strain>
    </source>
</reference>
<feature type="compositionally biased region" description="Polar residues" evidence="1">
    <location>
        <begin position="28"/>
        <end position="39"/>
    </location>
</feature>
<sequence>MQNSSNMSKSEGDKKLNVQISEEKTSPDNDNLSNKVSSPDTDKANTLDTVNRKQHNQTGVAKKLSTTPDTGMPMDIGTPPRTDTPMNGTTPRSGMPMNGITPRTGMPMNGTTPRSGMPMNGTTPRSGMPMNGTTPRSGMPMNGTTPRTGMPMNDTAPRSGMPMNGTTPRTGMPMNGTSSGNIPLYPVNGQYMPPCTPYNTPMGVPLYPLYGYDNCEDLDRDMKYMKQIYPNTAKRIQREIDNECDKLEYDGSIMFDECPDKVSLERIIDRVYERVKDMDEVSEIGINSFSSDPRRRQQNLLRDLVTIVLLNEMFHRRRRRRSRRRWF</sequence>
<feature type="compositionally biased region" description="Basic and acidic residues" evidence="1">
    <location>
        <begin position="10"/>
        <end position="27"/>
    </location>
</feature>
<feature type="region of interest" description="Disordered" evidence="1">
    <location>
        <begin position="1"/>
        <end position="100"/>
    </location>
</feature>
<proteinExistence type="predicted"/>
<evidence type="ECO:0000313" key="3">
    <source>
        <dbReference type="Proteomes" id="UP000196053"/>
    </source>
</evidence>
<name>A0A0K8J2Z4_9FIRM</name>
<organism evidence="2 3">
    <name type="scientific">Herbinix luporum</name>
    <dbReference type="NCBI Taxonomy" id="1679721"/>
    <lineage>
        <taxon>Bacteria</taxon>
        <taxon>Bacillati</taxon>
        <taxon>Bacillota</taxon>
        <taxon>Clostridia</taxon>
        <taxon>Lachnospirales</taxon>
        <taxon>Lachnospiraceae</taxon>
        <taxon>Herbinix</taxon>
    </lineage>
</organism>
<dbReference type="OrthoDB" id="1935838at2"/>